<sequence length="754" mass="86873">MSPYLMRKRTLPTRNSQASQLKEQNSSPKVKSSKIVTRSSSNMNKQDSKSKKKNVIKQKNKNISNSRQMSLRESFLNQSKVRVLRSHKNSKNPTNNKLVKKLSPNKRKPPIYKCGSPESPKENTNEIYEFKFDVNDSTERVPKKRKKRAVIKKTIAKRKKGNVPVKQVNKEQSTSKPEKIKKTNVVKFEGGEHIESLIKNRNDVLKEELVEKPKTDIDVDKEVKDLENIVREENAGETVTKPTILSIEDLSDRRISITNISKTSASHDFKPFRPTNIFDNKLSIQKKDALNYSLFEKSLSPIIKLVEGPQISSSPWRAAPLVTFSQVKNVFQSTPQNDKYDIINKKFLQTLNNESKQFGNVTKTKNNLQKNNENINIERHISNSTPKRKNPVNSRKFGTEITNIDHSLQFKSSIEQINERIPTETENIQLNTTNVTNIFKFDNNENKTKNVLSPKNGFKREATMVKTKINQGNILNMQFDKEKKEYDSQPGPSGLQGCSISNRDRVLKQSNLNNFLNVMEMPQSTTIKTPHGIFDDAQSTPIINRTLKKANVPTMELKNAFGFSDNDSNQEESPIKPKNERNKGEKPIQTDMGRHNIKPIRLSIGEIKNKLLTKELKEDVHNKENILTEKKEVQKLEEKNKKSIEIVNFSDTFDILSETGERSEVSAHSIPLFADLEPSHFTQPPRHSYKRKRDLRFNFLEEEDEEGEERIQSSGTKRKKTDKLKKDQEERLLKWVQDINKTFSEIDEHELVVE</sequence>
<feature type="compositionally biased region" description="Basic residues" evidence="1">
    <location>
        <begin position="1"/>
        <end position="11"/>
    </location>
</feature>
<evidence type="ECO:0000313" key="3">
    <source>
        <dbReference type="RefSeq" id="XP_003489172.1"/>
    </source>
</evidence>
<dbReference type="GeneID" id="100741580"/>
<reference evidence="3" key="1">
    <citation type="submission" date="2025-08" db="UniProtKB">
        <authorList>
            <consortium name="RefSeq"/>
        </authorList>
    </citation>
    <scope>IDENTIFICATION</scope>
</reference>
<accession>A0A6P3DVA9</accession>
<proteinExistence type="predicted"/>
<name>A0A6P3DVA9_BOMIM</name>
<evidence type="ECO:0000256" key="1">
    <source>
        <dbReference type="SAM" id="MobiDB-lite"/>
    </source>
</evidence>
<dbReference type="KEGG" id="bim:100741580"/>
<dbReference type="AlphaFoldDB" id="A0A6P3DVA9"/>
<dbReference type="OrthoDB" id="7695927at2759"/>
<dbReference type="RefSeq" id="XP_003489172.1">
    <property type="nucleotide sequence ID" value="XM_003489124.4"/>
</dbReference>
<feature type="compositionally biased region" description="Basic residues" evidence="1">
    <location>
        <begin position="50"/>
        <end position="60"/>
    </location>
</feature>
<feature type="compositionally biased region" description="Polar residues" evidence="1">
    <location>
        <begin position="67"/>
        <end position="80"/>
    </location>
</feature>
<feature type="region of interest" description="Disordered" evidence="1">
    <location>
        <begin position="703"/>
        <end position="725"/>
    </location>
</feature>
<gene>
    <name evidence="3" type="primary">LOC100741580</name>
</gene>
<dbReference type="Proteomes" id="UP000515180">
    <property type="component" value="Unplaced"/>
</dbReference>
<feature type="region of interest" description="Disordered" evidence="1">
    <location>
        <begin position="1"/>
        <end position="122"/>
    </location>
</feature>
<protein>
    <submittedName>
        <fullName evidence="3">SWI5-dependent HO expression protein 3</fullName>
    </submittedName>
</protein>
<feature type="compositionally biased region" description="Basic residues" evidence="1">
    <location>
        <begin position="98"/>
        <end position="110"/>
    </location>
</feature>
<evidence type="ECO:0000313" key="2">
    <source>
        <dbReference type="Proteomes" id="UP000515180"/>
    </source>
</evidence>
<organism evidence="2 3">
    <name type="scientific">Bombus impatiens</name>
    <name type="common">Bumblebee</name>
    <dbReference type="NCBI Taxonomy" id="132113"/>
    <lineage>
        <taxon>Eukaryota</taxon>
        <taxon>Metazoa</taxon>
        <taxon>Ecdysozoa</taxon>
        <taxon>Arthropoda</taxon>
        <taxon>Hexapoda</taxon>
        <taxon>Insecta</taxon>
        <taxon>Pterygota</taxon>
        <taxon>Neoptera</taxon>
        <taxon>Endopterygota</taxon>
        <taxon>Hymenoptera</taxon>
        <taxon>Apocrita</taxon>
        <taxon>Aculeata</taxon>
        <taxon>Apoidea</taxon>
        <taxon>Anthophila</taxon>
        <taxon>Apidae</taxon>
        <taxon>Bombus</taxon>
        <taxon>Pyrobombus</taxon>
    </lineage>
</organism>
<keyword evidence="2" id="KW-1185">Reference proteome</keyword>
<feature type="compositionally biased region" description="Basic and acidic residues" evidence="1">
    <location>
        <begin position="573"/>
        <end position="591"/>
    </location>
</feature>
<feature type="region of interest" description="Disordered" evidence="1">
    <location>
        <begin position="560"/>
        <end position="591"/>
    </location>
</feature>
<feature type="compositionally biased region" description="Polar residues" evidence="1">
    <location>
        <begin position="12"/>
        <end position="38"/>
    </location>
</feature>
<dbReference type="OMA" id="KPPQHSY"/>